<evidence type="ECO:0000256" key="2">
    <source>
        <dbReference type="ARBA" id="ARBA00022559"/>
    </source>
</evidence>
<gene>
    <name evidence="9" type="ORF">BDZ90DRAFT_234359</name>
</gene>
<dbReference type="GO" id="GO:0042744">
    <property type="term" value="P:hydrogen peroxide catabolic process"/>
    <property type="evidence" value="ECO:0007669"/>
    <property type="project" value="TreeGrafter"/>
</dbReference>
<dbReference type="Gene3D" id="3.40.30.10">
    <property type="entry name" value="Glutaredoxin"/>
    <property type="match status" value="1"/>
</dbReference>
<keyword evidence="10" id="KW-1185">Reference proteome</keyword>
<dbReference type="STRING" id="1569628.A0A316UL89"/>
<comment type="function">
    <text evidence="7">Thiol-specific peroxidase that catalyzes the reduction of hydrogen peroxide and organic hydroperoxides to water and alcohols, respectively. Plays a role in cell protection against oxidative stress by detoxifying peroxides.</text>
</comment>
<evidence type="ECO:0000259" key="8">
    <source>
        <dbReference type="PROSITE" id="PS51352"/>
    </source>
</evidence>
<name>A0A316UL89_9BASI</name>
<keyword evidence="4 7" id="KW-0560">Oxidoreductase</keyword>
<dbReference type="SUPFAM" id="SSF52833">
    <property type="entry name" value="Thioredoxin-like"/>
    <property type="match status" value="1"/>
</dbReference>
<dbReference type="InterPro" id="IPR037944">
    <property type="entry name" value="PRX5-like"/>
</dbReference>
<evidence type="ECO:0000256" key="7">
    <source>
        <dbReference type="RuleBase" id="RU366011"/>
    </source>
</evidence>
<evidence type="ECO:0000256" key="1">
    <source>
        <dbReference type="ARBA" id="ARBA00010505"/>
    </source>
</evidence>
<keyword evidence="5 7" id="KW-0676">Redox-active center</keyword>
<dbReference type="GO" id="GO:0008379">
    <property type="term" value="F:thioredoxin peroxidase activity"/>
    <property type="evidence" value="ECO:0007669"/>
    <property type="project" value="InterPro"/>
</dbReference>
<evidence type="ECO:0000313" key="9">
    <source>
        <dbReference type="EMBL" id="PWN25151.1"/>
    </source>
</evidence>
<evidence type="ECO:0000256" key="3">
    <source>
        <dbReference type="ARBA" id="ARBA00022862"/>
    </source>
</evidence>
<dbReference type="GO" id="GO:0005739">
    <property type="term" value="C:mitochondrion"/>
    <property type="evidence" value="ECO:0007669"/>
    <property type="project" value="TreeGrafter"/>
</dbReference>
<evidence type="ECO:0000256" key="6">
    <source>
        <dbReference type="PIRSR" id="PIRSR637944-1"/>
    </source>
</evidence>
<keyword evidence="2 7" id="KW-0575">Peroxidase</keyword>
<dbReference type="EMBL" id="KZ819677">
    <property type="protein sequence ID" value="PWN25151.1"/>
    <property type="molecule type" value="Genomic_DNA"/>
</dbReference>
<dbReference type="InterPro" id="IPR036249">
    <property type="entry name" value="Thioredoxin-like_sf"/>
</dbReference>
<comment type="similarity">
    <text evidence="1 7">Belongs to the peroxiredoxin family. Prx5 subfamily.</text>
</comment>
<dbReference type="PROSITE" id="PS51352">
    <property type="entry name" value="THIOREDOXIN_2"/>
    <property type="match status" value="1"/>
</dbReference>
<dbReference type="InterPro" id="IPR013766">
    <property type="entry name" value="Thioredoxin_domain"/>
</dbReference>
<proteinExistence type="inferred from homology"/>
<dbReference type="AlphaFoldDB" id="A0A316UL89"/>
<dbReference type="PANTHER" id="PTHR10430:SF16">
    <property type="entry name" value="PEROXIREDOXIN-5, MITOCHONDRIAL"/>
    <property type="match status" value="1"/>
</dbReference>
<dbReference type="GO" id="GO:0005777">
    <property type="term" value="C:peroxisome"/>
    <property type="evidence" value="ECO:0007669"/>
    <property type="project" value="TreeGrafter"/>
</dbReference>
<dbReference type="GeneID" id="37028811"/>
<dbReference type="CDD" id="cd03013">
    <property type="entry name" value="PRX5_like"/>
    <property type="match status" value="1"/>
</dbReference>
<protein>
    <submittedName>
        <fullName evidence="9">Redoxin</fullName>
    </submittedName>
</protein>
<sequence length="175" mass="18333">MSAPSAAAQVGATIPNTTFAEVPYTPELDDAAACGIPSQGKTHDLFKGKKAVIIAVPGAFTPTCHVKHIPDIVKSAQKYQNKGYVVYVIAQNDPFVLSAWGRTNGAKGEVHFATDVDIAFSKALGATIDMSSKGFGIRTGRYLLVADDLKITHFAAENGPGEVEVSGAKSIDAVL</sequence>
<dbReference type="Pfam" id="PF08534">
    <property type="entry name" value="Redoxin"/>
    <property type="match status" value="1"/>
</dbReference>
<dbReference type="GO" id="GO:0045454">
    <property type="term" value="P:cell redox homeostasis"/>
    <property type="evidence" value="ECO:0007669"/>
    <property type="project" value="TreeGrafter"/>
</dbReference>
<dbReference type="RefSeq" id="XP_025359763.1">
    <property type="nucleotide sequence ID" value="XM_025506988.1"/>
</dbReference>
<dbReference type="GO" id="GO:0034599">
    <property type="term" value="P:cellular response to oxidative stress"/>
    <property type="evidence" value="ECO:0007669"/>
    <property type="project" value="InterPro"/>
</dbReference>
<evidence type="ECO:0000256" key="4">
    <source>
        <dbReference type="ARBA" id="ARBA00023002"/>
    </source>
</evidence>
<evidence type="ECO:0000256" key="5">
    <source>
        <dbReference type="ARBA" id="ARBA00023284"/>
    </source>
</evidence>
<reference evidence="9 10" key="1">
    <citation type="journal article" date="2018" name="Mol. Biol. Evol.">
        <title>Broad Genomic Sampling Reveals a Smut Pathogenic Ancestry of the Fungal Clade Ustilaginomycotina.</title>
        <authorList>
            <person name="Kijpornyongpan T."/>
            <person name="Mondo S.J."/>
            <person name="Barry K."/>
            <person name="Sandor L."/>
            <person name="Lee J."/>
            <person name="Lipzen A."/>
            <person name="Pangilinan J."/>
            <person name="LaButti K."/>
            <person name="Hainaut M."/>
            <person name="Henrissat B."/>
            <person name="Grigoriev I.V."/>
            <person name="Spatafora J.W."/>
            <person name="Aime M.C."/>
        </authorList>
    </citation>
    <scope>NUCLEOTIDE SEQUENCE [LARGE SCALE GENOMIC DNA]</scope>
    <source>
        <strain evidence="9 10">MCA 5214</strain>
    </source>
</reference>
<keyword evidence="3 7" id="KW-0049">Antioxidant</keyword>
<dbReference type="InterPro" id="IPR013740">
    <property type="entry name" value="Redoxin"/>
</dbReference>
<evidence type="ECO:0000313" key="10">
    <source>
        <dbReference type="Proteomes" id="UP000245884"/>
    </source>
</evidence>
<organism evidence="9 10">
    <name type="scientific">Jaminaea rosea</name>
    <dbReference type="NCBI Taxonomy" id="1569628"/>
    <lineage>
        <taxon>Eukaryota</taxon>
        <taxon>Fungi</taxon>
        <taxon>Dikarya</taxon>
        <taxon>Basidiomycota</taxon>
        <taxon>Ustilaginomycotina</taxon>
        <taxon>Exobasidiomycetes</taxon>
        <taxon>Microstromatales</taxon>
        <taxon>Microstromatales incertae sedis</taxon>
        <taxon>Jaminaea</taxon>
    </lineage>
</organism>
<feature type="active site" description="Cysteine sulfenic acid (-SOH) intermediate" evidence="6">
    <location>
        <position position="64"/>
    </location>
</feature>
<feature type="domain" description="Thioredoxin" evidence="8">
    <location>
        <begin position="8"/>
        <end position="175"/>
    </location>
</feature>
<dbReference type="PANTHER" id="PTHR10430">
    <property type="entry name" value="PEROXIREDOXIN"/>
    <property type="match status" value="1"/>
</dbReference>
<dbReference type="Proteomes" id="UP000245884">
    <property type="component" value="Unassembled WGS sequence"/>
</dbReference>
<dbReference type="OrthoDB" id="195498at2759"/>
<accession>A0A316UL89</accession>